<dbReference type="SUPFAM" id="SSF46973">
    <property type="entry name" value="Enzyme IIa from lactose specific PTS, IIa-lac"/>
    <property type="match status" value="1"/>
</dbReference>
<comment type="cofactor">
    <cofactor evidence="6">
        <name>Mg(2+)</name>
        <dbReference type="ChEBI" id="CHEBI:18420"/>
    </cofactor>
    <text evidence="6">Binds 1 Mg(2+) ion per trimer.</text>
</comment>
<evidence type="ECO:0000256" key="4">
    <source>
        <dbReference type="ARBA" id="ARBA00022683"/>
    </source>
</evidence>
<name>A0AB35HRX3_TETHA</name>
<dbReference type="PANTHER" id="PTHR34382">
    <property type="entry name" value="PTS SYSTEM N,N'-DIACETYLCHITOBIOSE-SPECIFIC EIIA COMPONENT"/>
    <property type="match status" value="1"/>
</dbReference>
<sequence length="116" mass="13159">MSQDDTENLQEISMQIILGAGNVRSDIQEALKYIETFEFEKAEAQLTQAKEHMSVAHSAQTNAIQKEASGEVLPYSTLFTHAQDHLMTAMSELNITKNLLKISKVFDQRFQKLEKN</sequence>
<keyword evidence="3" id="KW-0808">Transferase</keyword>
<evidence type="ECO:0000256" key="2">
    <source>
        <dbReference type="ARBA" id="ARBA00022597"/>
    </source>
</evidence>
<dbReference type="PROSITE" id="PS51095">
    <property type="entry name" value="PTS_EIIA_TYPE_3"/>
    <property type="match status" value="1"/>
</dbReference>
<dbReference type="InterPro" id="IPR003188">
    <property type="entry name" value="PTS_IIA_lac/cel"/>
</dbReference>
<evidence type="ECO:0000313" key="8">
    <source>
        <dbReference type="EMBL" id="MCO8298709.1"/>
    </source>
</evidence>
<reference evidence="8" key="1">
    <citation type="submission" date="2020-06" db="EMBL/GenBank/DDBJ databases">
        <authorList>
            <person name="Link T."/>
            <person name="Ehrmann M."/>
        </authorList>
    </citation>
    <scope>NUCLEOTIDE SEQUENCE</scope>
    <source>
        <strain evidence="8">TMW 2.2257</strain>
    </source>
</reference>
<keyword evidence="6" id="KW-0460">Magnesium</keyword>
<keyword evidence="6" id="KW-0479">Metal-binding</keyword>
<proteinExistence type="predicted"/>
<dbReference type="CDD" id="cd00215">
    <property type="entry name" value="PTS_IIA_lac"/>
    <property type="match status" value="1"/>
</dbReference>
<evidence type="ECO:0000256" key="1">
    <source>
        <dbReference type="ARBA" id="ARBA00022448"/>
    </source>
</evidence>
<protein>
    <submittedName>
        <fullName evidence="8">PTS lactose/cellobiose transporter subunit IIA</fullName>
    </submittedName>
</protein>
<dbReference type="PIRSF" id="PIRSF000699">
    <property type="entry name" value="PTS_IILac_III"/>
    <property type="match status" value="1"/>
</dbReference>
<dbReference type="GO" id="GO:0016740">
    <property type="term" value="F:transferase activity"/>
    <property type="evidence" value="ECO:0007669"/>
    <property type="project" value="UniProtKB-KW"/>
</dbReference>
<evidence type="ECO:0000313" key="9">
    <source>
        <dbReference type="Proteomes" id="UP001057280"/>
    </source>
</evidence>
<keyword evidence="4" id="KW-0598">Phosphotransferase system</keyword>
<accession>A0AB35HRX3</accession>
<reference evidence="8" key="2">
    <citation type="journal article" date="2021" name="BMC Microbiol.">
        <title>The diversity among the species Tetragenococcus halophilus including new isolates from a lupine seed fermentation.</title>
        <authorList>
            <person name="Link T."/>
            <person name="Vogel R.F."/>
            <person name="Ehrmann M.A."/>
        </authorList>
    </citation>
    <scope>NUCLEOTIDE SEQUENCE</scope>
    <source>
        <strain evidence="8">TMW 2.2257</strain>
    </source>
</reference>
<feature type="binding site" evidence="6">
    <location>
        <position position="84"/>
    </location>
    <ligand>
        <name>Mg(2+)</name>
        <dbReference type="ChEBI" id="CHEBI:18420"/>
        <note>ligand shared between all trimeric partners</note>
    </ligand>
</feature>
<keyword evidence="2" id="KW-0762">Sugar transport</keyword>
<comment type="caution">
    <text evidence="8">The sequence shown here is derived from an EMBL/GenBank/DDBJ whole genome shotgun (WGS) entry which is preliminary data.</text>
</comment>
<dbReference type="RefSeq" id="WP_253210281.1">
    <property type="nucleotide sequence ID" value="NZ_JACACB010000029.1"/>
</dbReference>
<dbReference type="PANTHER" id="PTHR34382:SF7">
    <property type="entry name" value="PTS SYSTEM N,N'-DIACETYLCHITOBIOSE-SPECIFIC EIIA COMPONENT"/>
    <property type="match status" value="1"/>
</dbReference>
<evidence type="ECO:0000256" key="3">
    <source>
        <dbReference type="ARBA" id="ARBA00022679"/>
    </source>
</evidence>
<dbReference type="GO" id="GO:0009401">
    <property type="term" value="P:phosphoenolpyruvate-dependent sugar phosphotransferase system"/>
    <property type="evidence" value="ECO:0007669"/>
    <property type="project" value="UniProtKB-KW"/>
</dbReference>
<evidence type="ECO:0000256" key="7">
    <source>
        <dbReference type="PROSITE-ProRule" id="PRU00418"/>
    </source>
</evidence>
<feature type="modified residue" description="Phosphohistidine; by HPr" evidence="7">
    <location>
        <position position="81"/>
    </location>
</feature>
<evidence type="ECO:0000256" key="6">
    <source>
        <dbReference type="PIRSR" id="PIRSR000699-2"/>
    </source>
</evidence>
<dbReference type="GO" id="GO:0046872">
    <property type="term" value="F:metal ion binding"/>
    <property type="evidence" value="ECO:0007669"/>
    <property type="project" value="UniProtKB-KW"/>
</dbReference>
<dbReference type="AlphaFoldDB" id="A0AB35HRX3"/>
<dbReference type="Pfam" id="PF02255">
    <property type="entry name" value="PTS_IIA"/>
    <property type="match status" value="1"/>
</dbReference>
<dbReference type="InterPro" id="IPR036542">
    <property type="entry name" value="PTS_IIA_lac/cel_sf"/>
</dbReference>
<dbReference type="Gene3D" id="1.20.58.80">
    <property type="entry name" value="Phosphotransferase system, lactose/cellobiose-type IIA subunit"/>
    <property type="match status" value="1"/>
</dbReference>
<organism evidence="8 9">
    <name type="scientific">Tetragenococcus halophilus</name>
    <name type="common">Pediococcus halophilus</name>
    <dbReference type="NCBI Taxonomy" id="51669"/>
    <lineage>
        <taxon>Bacteria</taxon>
        <taxon>Bacillati</taxon>
        <taxon>Bacillota</taxon>
        <taxon>Bacilli</taxon>
        <taxon>Lactobacillales</taxon>
        <taxon>Enterococcaceae</taxon>
        <taxon>Tetragenococcus</taxon>
    </lineage>
</organism>
<dbReference type="EMBL" id="JACACB010000029">
    <property type="protein sequence ID" value="MCO8298709.1"/>
    <property type="molecule type" value="Genomic_DNA"/>
</dbReference>
<feature type="active site" description="Tele-phosphohistidine intermediate" evidence="5">
    <location>
        <position position="81"/>
    </location>
</feature>
<dbReference type="Proteomes" id="UP001057280">
    <property type="component" value="Unassembled WGS sequence"/>
</dbReference>
<gene>
    <name evidence="8" type="ORF">HXW75_09520</name>
</gene>
<keyword evidence="1" id="KW-0813">Transport</keyword>
<evidence type="ECO:0000256" key="5">
    <source>
        <dbReference type="PIRSR" id="PIRSR000699-1"/>
    </source>
</evidence>